<gene>
    <name evidence="2" type="ORF">NT26_3624</name>
</gene>
<dbReference type="AlphaFoldDB" id="L0NKJ8"/>
<dbReference type="KEGG" id="rht:NT26_3624"/>
<dbReference type="Gene3D" id="3.40.630.10">
    <property type="entry name" value="Zn peptidases"/>
    <property type="match status" value="2"/>
</dbReference>
<evidence type="ECO:0000313" key="3">
    <source>
        <dbReference type="Proteomes" id="UP000010792"/>
    </source>
</evidence>
<sequence>MTYITPNHPVIWDMVDQKRQSFIDLSDRVWTTPETCYMETESAAAHRDMLEKQGFQITENVAGIPTALIGEAGEGGPVIAFLGEYDVLAGLSQKAGLTSHDPVETGGNGHGCGHNLLGSASLLAATALKDWLQQTGTPGRVRYYGCPAEEGGAAKAFMVRSGAFEDVDIAISWHPSNFAGVQRETSLANCRIDFDFFGRAAHAAAVPELGRSALDAVELMNVGVNYMREHMPSDYRIHYAILDAGGISPNVVQAYAKVRYVVRATELGGLLTLIERVKKVAQGAALMTETRMESTILAGVSNIIVNTPLMDAMQGIWESLGPPPFDSNDIAFAEKIRATLTPEDIAASWSQERLDPRGIPLADFILPPHNEIRQMGGSTDVGDVSWVVPTVQAYGPTLAVGTQLHTWQVVAQGQSALAHKGMVATAKVMAATGLAALENADLRQAAWADLRRRRKGQAYVSPIPDGAAPPVAAMAARQN</sequence>
<dbReference type="Gene3D" id="3.30.70.360">
    <property type="match status" value="1"/>
</dbReference>
<dbReference type="OrthoDB" id="9781032at2"/>
<proteinExistence type="predicted"/>
<dbReference type="PANTHER" id="PTHR30575:SF0">
    <property type="entry name" value="XAA-ARG DIPEPTIDASE"/>
    <property type="match status" value="1"/>
</dbReference>
<dbReference type="SUPFAM" id="SSF53187">
    <property type="entry name" value="Zn-dependent exopeptidases"/>
    <property type="match status" value="1"/>
</dbReference>
<dbReference type="NCBIfam" id="TIGR01891">
    <property type="entry name" value="amidohydrolases"/>
    <property type="match status" value="1"/>
</dbReference>
<keyword evidence="3" id="KW-1185">Reference proteome</keyword>
<name>L0NKJ8_9HYPH</name>
<dbReference type="STRING" id="1125847.NT26_3624"/>
<accession>L0NKJ8</accession>
<dbReference type="FunFam" id="3.30.70.360:FF:000004">
    <property type="entry name" value="Peptidase M20 domain-containing protein 2"/>
    <property type="match status" value="1"/>
</dbReference>
<dbReference type="InterPro" id="IPR017145">
    <property type="entry name" value="Aminobenzoyl-glu_utiliz_pB"/>
</dbReference>
<dbReference type="GO" id="GO:0005737">
    <property type="term" value="C:cytoplasm"/>
    <property type="evidence" value="ECO:0007669"/>
    <property type="project" value="TreeGrafter"/>
</dbReference>
<dbReference type="Pfam" id="PF01546">
    <property type="entry name" value="Peptidase_M20"/>
    <property type="match status" value="1"/>
</dbReference>
<keyword evidence="1" id="KW-0378">Hydrolase</keyword>
<dbReference type="PIRSF" id="PIRSF037227">
    <property type="entry name" value="Aminobenzoyl-glu_utiliz_pB"/>
    <property type="match status" value="1"/>
</dbReference>
<organism evidence="2 3">
    <name type="scientific">Pseudorhizobium banfieldiae</name>
    <dbReference type="NCBI Taxonomy" id="1125847"/>
    <lineage>
        <taxon>Bacteria</taxon>
        <taxon>Pseudomonadati</taxon>
        <taxon>Pseudomonadota</taxon>
        <taxon>Alphaproteobacteria</taxon>
        <taxon>Hyphomicrobiales</taxon>
        <taxon>Rhizobiaceae</taxon>
        <taxon>Rhizobium/Agrobacterium group</taxon>
        <taxon>Pseudorhizobium</taxon>
    </lineage>
</organism>
<dbReference type="SUPFAM" id="SSF55031">
    <property type="entry name" value="Bacterial exopeptidase dimerisation domain"/>
    <property type="match status" value="1"/>
</dbReference>
<dbReference type="GO" id="GO:0071713">
    <property type="term" value="F:para-aminobenzoyl-glutamate hydrolase activity"/>
    <property type="evidence" value="ECO:0007669"/>
    <property type="project" value="TreeGrafter"/>
</dbReference>
<dbReference type="GO" id="GO:0046657">
    <property type="term" value="P:folic acid catabolic process"/>
    <property type="evidence" value="ECO:0007669"/>
    <property type="project" value="TreeGrafter"/>
</dbReference>
<dbReference type="EMBL" id="FO082820">
    <property type="protein sequence ID" value="CCF21346.1"/>
    <property type="molecule type" value="Genomic_DNA"/>
</dbReference>
<dbReference type="InterPro" id="IPR052030">
    <property type="entry name" value="Peptidase_M20/M20A_hydrolases"/>
</dbReference>
<reference evidence="2 3" key="1">
    <citation type="journal article" date="2013" name="Genome Biol. Evol.">
        <title>Life in an arsenic-containing gold mine: genome and physiology of the autotrophic arsenite-oxidizing bacterium rhizobium sp. NT-26.</title>
        <authorList>
            <person name="Andres J."/>
            <person name="Arsene-Ploetze F."/>
            <person name="Barbe V."/>
            <person name="Brochier-Armanet C."/>
            <person name="Cleiss-Arnold J."/>
            <person name="Coppee J.Y."/>
            <person name="Dillies M.A."/>
            <person name="Geist"/>
            <person name="L"/>
            <person name="Joublin A."/>
            <person name="Koechler S."/>
            <person name="Lassalle F."/>
            <person name="Marchal M."/>
            <person name="Medigue C."/>
            <person name="Muller D."/>
            <person name="Nesme X."/>
            <person name="Plewniak F."/>
            <person name="Proux C."/>
            <person name="Ramirez-Bahena M.H."/>
            <person name="Schenowitz C."/>
            <person name="Sismeiro O."/>
            <person name="Vallenet D."/>
            <person name="Santini J.M."/>
            <person name="Bertin P.N."/>
        </authorList>
    </citation>
    <scope>NUCLEOTIDE SEQUENCE [LARGE SCALE GENOMIC DNA]</scope>
    <source>
        <strain evidence="2 3">NT-26</strain>
    </source>
</reference>
<evidence type="ECO:0000313" key="2">
    <source>
        <dbReference type="EMBL" id="CCF21346.1"/>
    </source>
</evidence>
<dbReference type="InterPro" id="IPR002933">
    <property type="entry name" value="Peptidase_M20"/>
</dbReference>
<dbReference type="PANTHER" id="PTHR30575">
    <property type="entry name" value="PEPTIDASE M20"/>
    <property type="match status" value="1"/>
</dbReference>
<dbReference type="RefSeq" id="WP_052640569.1">
    <property type="nucleotide sequence ID" value="NZ_FO082820.1"/>
</dbReference>
<dbReference type="Proteomes" id="UP000010792">
    <property type="component" value="Chromosome"/>
</dbReference>
<evidence type="ECO:0000256" key="1">
    <source>
        <dbReference type="ARBA" id="ARBA00022801"/>
    </source>
</evidence>
<dbReference type="GO" id="GO:0016805">
    <property type="term" value="F:dipeptidase activity"/>
    <property type="evidence" value="ECO:0007669"/>
    <property type="project" value="TreeGrafter"/>
</dbReference>
<dbReference type="CDD" id="cd05673">
    <property type="entry name" value="M20_Acy1L2_AbgB"/>
    <property type="match status" value="1"/>
</dbReference>
<dbReference type="InterPro" id="IPR036264">
    <property type="entry name" value="Bact_exopeptidase_dim_dom"/>
</dbReference>
<protein>
    <submittedName>
        <fullName evidence="2">Putative aminobenzoyl-glutamate utilization protein B, abgB</fullName>
    </submittedName>
</protein>
<dbReference type="InterPro" id="IPR017439">
    <property type="entry name" value="Amidohydrolase"/>
</dbReference>